<dbReference type="InterPro" id="IPR045239">
    <property type="entry name" value="bHLH95_bHLH"/>
</dbReference>
<feature type="compositionally biased region" description="Basic and acidic residues" evidence="7">
    <location>
        <begin position="306"/>
        <end position="318"/>
    </location>
</feature>
<proteinExistence type="predicted"/>
<dbReference type="Proteomes" id="UP000737018">
    <property type="component" value="Unassembled WGS sequence"/>
</dbReference>
<dbReference type="PANTHER" id="PTHR16223:SF46">
    <property type="entry name" value="TRANSCRIPTION FACTOR BHLH123"/>
    <property type="match status" value="1"/>
</dbReference>
<dbReference type="GO" id="GO:0000981">
    <property type="term" value="F:DNA-binding transcription factor activity, RNA polymerase II-specific"/>
    <property type="evidence" value="ECO:0007669"/>
    <property type="project" value="TreeGrafter"/>
</dbReference>
<comment type="subcellular location">
    <subcellularLocation>
        <location evidence="1">Nucleus</location>
    </subcellularLocation>
</comment>
<evidence type="ECO:0000256" key="6">
    <source>
        <dbReference type="ARBA" id="ARBA00023242"/>
    </source>
</evidence>
<dbReference type="SMART" id="SM00353">
    <property type="entry name" value="HLH"/>
    <property type="match status" value="1"/>
</dbReference>
<keyword evidence="5" id="KW-0804">Transcription</keyword>
<dbReference type="Gene3D" id="4.10.280.10">
    <property type="entry name" value="Helix-loop-helix DNA-binding domain"/>
    <property type="match status" value="1"/>
</dbReference>
<dbReference type="FunFam" id="4.10.280.10:FF:000032">
    <property type="entry name" value="Transcription factor bHLH123 family"/>
    <property type="match status" value="1"/>
</dbReference>
<comment type="subunit">
    <text evidence="2">Homodimer.</text>
</comment>
<dbReference type="GO" id="GO:0000978">
    <property type="term" value="F:RNA polymerase II cis-regulatory region sequence-specific DNA binding"/>
    <property type="evidence" value="ECO:0007669"/>
    <property type="project" value="TreeGrafter"/>
</dbReference>
<keyword evidence="10" id="KW-1185">Reference proteome</keyword>
<sequence length="457" mass="50165">MADEFNTSGNWWDSTSRSRFESGTSSSSGLSNLGSFVWTTDMAEIKARTNTMDSMSSVSGSSVVFQEPQKLQGHESAGGGDPSLQMMGLGLSTQAMDWNQSLLRGEKAADSSFRAMLQENLNSNTNFQQETGMASSQVQWRSEKMFSGMSGGESSSNEFKQLNRGFSLDQPSFSPQYSSGDSTVTCQGLPSSFQMDSSAMYGSPSTILQGLLGPDSNQPQQPSFENRPMNFSYPANYGVNSSELLPSWSAKVPPFLRSSPPKQTVPHNQLHFSNNAPFWNASEAAMKDGRASFFPLMQQQFPTTSFEEKPKNISEVRDSSTVVKKSGSEATSKRPRNETQTPLPAFKVRKEKMGDRITALQQLVSPFGKTDTASVLSEAIEYIKFLHEQVSVLSTPYMKSGAPIQHQQNSDKSKDPEGPKQDLRSRGLCLVPVSSTFPVTHETTVDFWTPTFGGTFR</sequence>
<dbReference type="SUPFAM" id="SSF47459">
    <property type="entry name" value="HLH, helix-loop-helix DNA-binding domain"/>
    <property type="match status" value="1"/>
</dbReference>
<dbReference type="GO" id="GO:0046983">
    <property type="term" value="F:protein dimerization activity"/>
    <property type="evidence" value="ECO:0007669"/>
    <property type="project" value="InterPro"/>
</dbReference>
<organism evidence="9 10">
    <name type="scientific">Castanea mollissima</name>
    <name type="common">Chinese chestnut</name>
    <dbReference type="NCBI Taxonomy" id="60419"/>
    <lineage>
        <taxon>Eukaryota</taxon>
        <taxon>Viridiplantae</taxon>
        <taxon>Streptophyta</taxon>
        <taxon>Embryophyta</taxon>
        <taxon>Tracheophyta</taxon>
        <taxon>Spermatophyta</taxon>
        <taxon>Magnoliopsida</taxon>
        <taxon>eudicotyledons</taxon>
        <taxon>Gunneridae</taxon>
        <taxon>Pentapetalae</taxon>
        <taxon>rosids</taxon>
        <taxon>fabids</taxon>
        <taxon>Fagales</taxon>
        <taxon>Fagaceae</taxon>
        <taxon>Castanea</taxon>
    </lineage>
</organism>
<name>A0A8J4RGK9_9ROSI</name>
<feature type="region of interest" description="Disordered" evidence="7">
    <location>
        <begin position="401"/>
        <end position="425"/>
    </location>
</feature>
<evidence type="ECO:0000313" key="9">
    <source>
        <dbReference type="EMBL" id="KAF3963706.1"/>
    </source>
</evidence>
<dbReference type="InterPro" id="IPR045843">
    <property type="entry name" value="IND-like"/>
</dbReference>
<evidence type="ECO:0000256" key="2">
    <source>
        <dbReference type="ARBA" id="ARBA00011738"/>
    </source>
</evidence>
<evidence type="ECO:0000256" key="3">
    <source>
        <dbReference type="ARBA" id="ARBA00023015"/>
    </source>
</evidence>
<dbReference type="GO" id="GO:0005634">
    <property type="term" value="C:nucleus"/>
    <property type="evidence" value="ECO:0007669"/>
    <property type="project" value="UniProtKB-SubCell"/>
</dbReference>
<evidence type="ECO:0000256" key="5">
    <source>
        <dbReference type="ARBA" id="ARBA00023163"/>
    </source>
</evidence>
<feature type="region of interest" description="Disordered" evidence="7">
    <location>
        <begin position="304"/>
        <end position="342"/>
    </location>
</feature>
<feature type="compositionally biased region" description="Basic and acidic residues" evidence="7">
    <location>
        <begin position="409"/>
        <end position="425"/>
    </location>
</feature>
<evidence type="ECO:0000256" key="4">
    <source>
        <dbReference type="ARBA" id="ARBA00023125"/>
    </source>
</evidence>
<feature type="domain" description="BHLH" evidence="8">
    <location>
        <begin position="337"/>
        <end position="386"/>
    </location>
</feature>
<dbReference type="EMBL" id="JRKL02001491">
    <property type="protein sequence ID" value="KAF3963706.1"/>
    <property type="molecule type" value="Genomic_DNA"/>
</dbReference>
<dbReference type="OrthoDB" id="673975at2759"/>
<feature type="region of interest" description="Disordered" evidence="7">
    <location>
        <begin position="1"/>
        <end position="33"/>
    </location>
</feature>
<evidence type="ECO:0000256" key="1">
    <source>
        <dbReference type="ARBA" id="ARBA00004123"/>
    </source>
</evidence>
<protein>
    <recommendedName>
        <fullName evidence="8">BHLH domain-containing protein</fullName>
    </recommendedName>
</protein>
<feature type="compositionally biased region" description="Polar residues" evidence="7">
    <location>
        <begin position="1"/>
        <end position="13"/>
    </location>
</feature>
<dbReference type="InterPro" id="IPR036638">
    <property type="entry name" value="HLH_DNA-bd_sf"/>
</dbReference>
<dbReference type="PANTHER" id="PTHR16223">
    <property type="entry name" value="TRANSCRIPTION FACTOR BHLH83-RELATED"/>
    <property type="match status" value="1"/>
</dbReference>
<evidence type="ECO:0000256" key="7">
    <source>
        <dbReference type="SAM" id="MobiDB-lite"/>
    </source>
</evidence>
<evidence type="ECO:0000313" key="10">
    <source>
        <dbReference type="Proteomes" id="UP000737018"/>
    </source>
</evidence>
<reference evidence="9" key="1">
    <citation type="submission" date="2020-03" db="EMBL/GenBank/DDBJ databases">
        <title>Castanea mollissima Vanexum genome sequencing.</title>
        <authorList>
            <person name="Staton M."/>
        </authorList>
    </citation>
    <scope>NUCLEOTIDE SEQUENCE</scope>
    <source>
        <tissue evidence="9">Leaf</tissue>
    </source>
</reference>
<dbReference type="PROSITE" id="PS50888">
    <property type="entry name" value="BHLH"/>
    <property type="match status" value="1"/>
</dbReference>
<feature type="compositionally biased region" description="Low complexity" evidence="7">
    <location>
        <begin position="14"/>
        <end position="33"/>
    </location>
</feature>
<accession>A0A8J4RGK9</accession>
<keyword evidence="4" id="KW-0238">DNA-binding</keyword>
<dbReference type="CDD" id="cd11393">
    <property type="entry name" value="bHLH_AtbHLH_like"/>
    <property type="match status" value="1"/>
</dbReference>
<gene>
    <name evidence="9" type="ORF">CMV_011938</name>
</gene>
<comment type="caution">
    <text evidence="9">The sequence shown here is derived from an EMBL/GenBank/DDBJ whole genome shotgun (WGS) entry which is preliminary data.</text>
</comment>
<keyword evidence="6" id="KW-0539">Nucleus</keyword>
<evidence type="ECO:0000259" key="8">
    <source>
        <dbReference type="PROSITE" id="PS50888"/>
    </source>
</evidence>
<dbReference type="InterPro" id="IPR011598">
    <property type="entry name" value="bHLH_dom"/>
</dbReference>
<dbReference type="AlphaFoldDB" id="A0A8J4RGK9"/>
<keyword evidence="3" id="KW-0805">Transcription regulation</keyword>